<dbReference type="AlphaFoldDB" id="A0A8T1R5I3"/>
<evidence type="ECO:0000313" key="7">
    <source>
        <dbReference type="Proteomes" id="UP000811609"/>
    </source>
</evidence>
<evidence type="ECO:0000256" key="1">
    <source>
        <dbReference type="ARBA" id="ARBA00022737"/>
    </source>
</evidence>
<comment type="caution">
    <text evidence="6">The sequence shown here is derived from an EMBL/GenBank/DDBJ whole genome shotgun (WGS) entry which is preliminary data.</text>
</comment>
<keyword evidence="2 3" id="KW-0802">TPR repeat</keyword>
<sequence>MSHSAKPIQEMGVDSLITRFQDSLGCDQNKPDFRELDLGSPVSPLMTTTRGSIANGSCGGAATSSCSSSSSGSMSGKNNNNQLVKRSESKPNNLASEPSGLSETSPITPESVRSIKSNHSSKPGHRRSVSAGSPLIYSGRSFSSASNNASGNGATSASSSSSTIALPSGNICSPGKILKAGTAPKNATRTDVLGSGTGNYGHGSIMRGGAKWASAGSAADTNVTGNIQFAGEAVMLKRAMATTDAEEVKKAGNELYRRGHFAEALSLYDRAVSLWPDNAAYRSNRAAALTALGRLGEAASECEEAVRLDPGYGRAHQRLASLYLRFGLVEYAQRHLYFTGQQPDQSDLQRLKSMEKHLNRCADSRKIGDWKSAIRESDAAMEAGADSSPQLVACKAEALLKLHNLEEAESILLNIPKLDNFPPSCSQSKFFGMLAESYLLYVRAQIEMALGRFENAIVAAEKAGLIDYSNVEVSRMLTNVKMVARARSLGNDLFSSGRFAEACSAYGEGLKYDSSNSVLYCNRAICWSKLGLWEKSVEDCNQALKIQPNYTKALLRRAVSNARLERWVEAVRDYELLRRELPGDNEVAESLQRAQIALRKSRGEEVGMNFGGEVEDISSLNKFKAAVSSPGVSVLHFKVESNEQCEEISPFINMLCVRYPSVNFFKVDVEDLLAVAKAENIRTVPTFKIYRNGEKVMELIRPTHQLLEDSVRNCST</sequence>
<name>A0A8T1R5I3_CARIL</name>
<dbReference type="InterPro" id="IPR044534">
    <property type="entry name" value="TTL1-4"/>
</dbReference>
<feature type="compositionally biased region" description="Polar residues" evidence="4">
    <location>
        <begin position="90"/>
        <end position="108"/>
    </location>
</feature>
<dbReference type="CDD" id="cd02947">
    <property type="entry name" value="TRX_family"/>
    <property type="match status" value="1"/>
</dbReference>
<dbReference type="Pfam" id="PF00515">
    <property type="entry name" value="TPR_1"/>
    <property type="match status" value="1"/>
</dbReference>
<evidence type="ECO:0000256" key="4">
    <source>
        <dbReference type="SAM" id="MobiDB-lite"/>
    </source>
</evidence>
<dbReference type="Pfam" id="PF13432">
    <property type="entry name" value="TPR_16"/>
    <property type="match status" value="1"/>
</dbReference>
<dbReference type="PROSITE" id="PS50005">
    <property type="entry name" value="TPR"/>
    <property type="match status" value="1"/>
</dbReference>
<evidence type="ECO:0000256" key="2">
    <source>
        <dbReference type="ARBA" id="ARBA00022803"/>
    </source>
</evidence>
<reference evidence="6" key="1">
    <citation type="submission" date="2020-12" db="EMBL/GenBank/DDBJ databases">
        <title>WGS assembly of Carya illinoinensis cv. Pawnee.</title>
        <authorList>
            <person name="Platts A."/>
            <person name="Shu S."/>
            <person name="Wright S."/>
            <person name="Barry K."/>
            <person name="Edger P."/>
            <person name="Pires J.C."/>
            <person name="Schmutz J."/>
        </authorList>
    </citation>
    <scope>NUCLEOTIDE SEQUENCE</scope>
    <source>
        <tissue evidence="6">Leaf</tissue>
    </source>
</reference>
<gene>
    <name evidence="6" type="ORF">CIPAW_03G187500</name>
</gene>
<dbReference type="PANTHER" id="PTHR46050:SF29">
    <property type="entry name" value="TPR REPEAT-CONTAINING THIOREDOXIN TTL4"/>
    <property type="match status" value="1"/>
</dbReference>
<dbReference type="GO" id="GO:0005737">
    <property type="term" value="C:cytoplasm"/>
    <property type="evidence" value="ECO:0007669"/>
    <property type="project" value="TreeGrafter"/>
</dbReference>
<dbReference type="Pfam" id="PF00085">
    <property type="entry name" value="Thioredoxin"/>
    <property type="match status" value="1"/>
</dbReference>
<feature type="compositionally biased region" description="Low complexity" evidence="4">
    <location>
        <begin position="54"/>
        <end position="81"/>
    </location>
</feature>
<feature type="region of interest" description="Disordered" evidence="4">
    <location>
        <begin position="23"/>
        <end position="134"/>
    </location>
</feature>
<protein>
    <recommendedName>
        <fullName evidence="5">Thioredoxin domain-containing protein</fullName>
    </recommendedName>
</protein>
<dbReference type="FunFam" id="3.40.30.10:FF:000211">
    <property type="entry name" value="TPR repeat-containing thioredoxin TTL4"/>
    <property type="match status" value="1"/>
</dbReference>
<feature type="repeat" description="TPR" evidence="3">
    <location>
        <begin position="245"/>
        <end position="278"/>
    </location>
</feature>
<keyword evidence="1" id="KW-0677">Repeat</keyword>
<proteinExistence type="predicted"/>
<evidence type="ECO:0000313" key="6">
    <source>
        <dbReference type="EMBL" id="KAG6661623.1"/>
    </source>
</evidence>
<evidence type="ECO:0000256" key="3">
    <source>
        <dbReference type="PROSITE-ProRule" id="PRU00339"/>
    </source>
</evidence>
<dbReference type="InterPro" id="IPR019734">
    <property type="entry name" value="TPR_rpt"/>
</dbReference>
<dbReference type="SMART" id="SM00028">
    <property type="entry name" value="TPR"/>
    <property type="match status" value="6"/>
</dbReference>
<dbReference type="PANTHER" id="PTHR46050">
    <property type="entry name" value="TPR REPEAT-CONTAINING THIOREDOXIN"/>
    <property type="match status" value="1"/>
</dbReference>
<feature type="domain" description="Thioredoxin" evidence="5">
    <location>
        <begin position="621"/>
        <end position="700"/>
    </location>
</feature>
<evidence type="ECO:0000259" key="5">
    <source>
        <dbReference type="Pfam" id="PF00085"/>
    </source>
</evidence>
<organism evidence="6 7">
    <name type="scientific">Carya illinoinensis</name>
    <name type="common">Pecan</name>
    <dbReference type="NCBI Taxonomy" id="32201"/>
    <lineage>
        <taxon>Eukaryota</taxon>
        <taxon>Viridiplantae</taxon>
        <taxon>Streptophyta</taxon>
        <taxon>Embryophyta</taxon>
        <taxon>Tracheophyta</taxon>
        <taxon>Spermatophyta</taxon>
        <taxon>Magnoliopsida</taxon>
        <taxon>eudicotyledons</taxon>
        <taxon>Gunneridae</taxon>
        <taxon>Pentapetalae</taxon>
        <taxon>rosids</taxon>
        <taxon>fabids</taxon>
        <taxon>Fagales</taxon>
        <taxon>Juglandaceae</taxon>
        <taxon>Carya</taxon>
    </lineage>
</organism>
<dbReference type="Proteomes" id="UP000811609">
    <property type="component" value="Chromosome 3"/>
</dbReference>
<accession>A0A8T1R5I3</accession>
<dbReference type="EMBL" id="CM031811">
    <property type="protein sequence ID" value="KAG6661623.1"/>
    <property type="molecule type" value="Genomic_DNA"/>
</dbReference>
<keyword evidence="7" id="KW-1185">Reference proteome</keyword>
<dbReference type="InterPro" id="IPR013766">
    <property type="entry name" value="Thioredoxin_domain"/>
</dbReference>